<feature type="signal peptide" evidence="1">
    <location>
        <begin position="1"/>
        <end position="26"/>
    </location>
</feature>
<sequence>MISTRWFRRALLMALGAVAFTGPARAVEPTVIGFDPEMVHHDPDGSAYLSVRDSSGIFDAMERGDEPALLTIKAQLEADSPGRPSLVQTIVAGLCDVAIARVHGDLDTADTILDRLSRSLGPLGSPGRSINPLGFMIDLTRSGNQLLRGDVRRWAGTQEQLQRQYFEPLRAAYHMPGLIIRNADLIRLVVPAASIPEQTVVLSSTDVVPFTRWSPIIGGKQVIDSIGDIVIDGDRLPAVFDTNSFLGTLPKSYVTAHRLRVVAQSGAMSDGSGRTMLQSLVLVPSITIGHTVFTNQLFSVAMVERPIVGLQLLAHLRHVTMNAKGLSFGSSVPFQCSQPLTISSLRGGYQASLLLPVILDGQTLMAAFGSGDDTPEAMTIRTKMLPTGPSSHIIDENVETILGRSRVKIALEHADLTIGEARMADMVKYVLTAKAMIPNISTHAFRYGTLHFDWTAHRACFD</sequence>
<keyword evidence="1" id="KW-0732">Signal</keyword>
<dbReference type="RefSeq" id="WP_171836363.1">
    <property type="nucleotide sequence ID" value="NZ_CP053708.1"/>
</dbReference>
<dbReference type="KEGG" id="lck:HN018_12525"/>
<proteinExistence type="predicted"/>
<evidence type="ECO:0000313" key="2">
    <source>
        <dbReference type="EMBL" id="QKE90756.1"/>
    </source>
</evidence>
<evidence type="ECO:0000256" key="1">
    <source>
        <dbReference type="SAM" id="SignalP"/>
    </source>
</evidence>
<dbReference type="Proteomes" id="UP000500767">
    <property type="component" value="Chromosome"/>
</dbReference>
<gene>
    <name evidence="2" type="ORF">HN018_12525</name>
</gene>
<protein>
    <submittedName>
        <fullName evidence="2">Uncharacterized protein</fullName>
    </submittedName>
</protein>
<organism evidence="2 3">
    <name type="scientific">Lichenicola cladoniae</name>
    <dbReference type="NCBI Taxonomy" id="1484109"/>
    <lineage>
        <taxon>Bacteria</taxon>
        <taxon>Pseudomonadati</taxon>
        <taxon>Pseudomonadota</taxon>
        <taxon>Alphaproteobacteria</taxon>
        <taxon>Acetobacterales</taxon>
        <taxon>Acetobacteraceae</taxon>
        <taxon>Lichenicola</taxon>
    </lineage>
</organism>
<feature type="chain" id="PRO_5026759083" evidence="1">
    <location>
        <begin position="27"/>
        <end position="462"/>
    </location>
</feature>
<evidence type="ECO:0000313" key="3">
    <source>
        <dbReference type="Proteomes" id="UP000500767"/>
    </source>
</evidence>
<accession>A0A6M8HR37</accession>
<keyword evidence="3" id="KW-1185">Reference proteome</keyword>
<name>A0A6M8HR37_9PROT</name>
<dbReference type="EMBL" id="CP053708">
    <property type="protein sequence ID" value="QKE90756.1"/>
    <property type="molecule type" value="Genomic_DNA"/>
</dbReference>
<dbReference type="AlphaFoldDB" id="A0A6M8HR37"/>
<reference evidence="2 3" key="1">
    <citation type="journal article" date="2014" name="World J. Microbiol. Biotechnol.">
        <title>Biodiversity and physiological characteristics of Antarctic and Arctic lichens-associated bacteria.</title>
        <authorList>
            <person name="Lee Y.M."/>
            <person name="Kim E.H."/>
            <person name="Lee H.K."/>
            <person name="Hong S.G."/>
        </authorList>
    </citation>
    <scope>NUCLEOTIDE SEQUENCE [LARGE SCALE GENOMIC DNA]</scope>
    <source>
        <strain evidence="2 3">PAMC 26569</strain>
    </source>
</reference>